<gene>
    <name evidence="1" type="ORF">SAMN05421759_10840</name>
</gene>
<dbReference type="OrthoDB" id="7854777at2"/>
<organism evidence="1 2">
    <name type="scientific">Roseivivax lentus</name>
    <dbReference type="NCBI Taxonomy" id="633194"/>
    <lineage>
        <taxon>Bacteria</taxon>
        <taxon>Pseudomonadati</taxon>
        <taxon>Pseudomonadota</taxon>
        <taxon>Alphaproteobacteria</taxon>
        <taxon>Rhodobacterales</taxon>
        <taxon>Roseobacteraceae</taxon>
        <taxon>Roseivivax</taxon>
    </lineage>
</organism>
<dbReference type="AlphaFoldDB" id="A0A1N7NF81"/>
<evidence type="ECO:0000313" key="1">
    <source>
        <dbReference type="EMBL" id="SIS97053.1"/>
    </source>
</evidence>
<accession>A0A1N7NF81</accession>
<dbReference type="RefSeq" id="WP_076448548.1">
    <property type="nucleotide sequence ID" value="NZ_FTOQ01000008.1"/>
</dbReference>
<reference evidence="2" key="1">
    <citation type="submission" date="2017-01" db="EMBL/GenBank/DDBJ databases">
        <authorList>
            <person name="Varghese N."/>
            <person name="Submissions S."/>
        </authorList>
    </citation>
    <scope>NUCLEOTIDE SEQUENCE [LARGE SCALE GENOMIC DNA]</scope>
    <source>
        <strain evidence="2">DSM 29430</strain>
    </source>
</reference>
<evidence type="ECO:0000313" key="2">
    <source>
        <dbReference type="Proteomes" id="UP000186684"/>
    </source>
</evidence>
<dbReference type="EMBL" id="FTOQ01000008">
    <property type="protein sequence ID" value="SIS97053.1"/>
    <property type="molecule type" value="Genomic_DNA"/>
</dbReference>
<protein>
    <submittedName>
        <fullName evidence="1">Uncharacterized protein</fullName>
    </submittedName>
</protein>
<keyword evidence="2" id="KW-1185">Reference proteome</keyword>
<dbReference type="Proteomes" id="UP000186684">
    <property type="component" value="Unassembled WGS sequence"/>
</dbReference>
<sequence>MAPLSAVTVIAARFSRPLSRGEDASARPEGATLATAGTETSWDTADGYPRRERSVRIWMAIWPDPGAAEAHLSGRADHLPILAEASETIALLGIPFSCHGNLNWSADGDVSSLYPHLGKRPGQTQPILVMTSLGIGDPEDGLVEFGQGVKAVRDAFAKNPSVLLDMNMLPDLPVIDGPTLTLWRSEREIIHGAYRSDPHKTAMTLRNGATARASFTRMAVVSAEGVWNGTDLGKALAAAG</sequence>
<name>A0A1N7NF81_9RHOB</name>
<proteinExistence type="predicted"/>